<evidence type="ECO:0000256" key="6">
    <source>
        <dbReference type="ARBA" id="ARBA00023098"/>
    </source>
</evidence>
<dbReference type="PANTHER" id="PTHR43480">
    <property type="entry name" value="ACYL-[ACYL-CARRIER-PROTEIN]--UDP-N-ACETYLGLUCOSAMINE O-ACYLTRANSFERASE"/>
    <property type="match status" value="1"/>
</dbReference>
<evidence type="ECO:0000313" key="11">
    <source>
        <dbReference type="Proteomes" id="UP000293550"/>
    </source>
</evidence>
<keyword evidence="5 8" id="KW-0677">Repeat</keyword>
<comment type="caution">
    <text evidence="10">The sequence shown here is derived from an EMBL/GenBank/DDBJ whole genome shotgun (WGS) entry which is preliminary data.</text>
</comment>
<dbReference type="Gene3D" id="2.160.10.10">
    <property type="entry name" value="Hexapeptide repeat proteins"/>
    <property type="match status" value="1"/>
</dbReference>
<keyword evidence="3 8" id="KW-0441">Lipid A biosynthesis</keyword>
<dbReference type="InterPro" id="IPR037157">
    <property type="entry name" value="Acetyltransf_C_sf"/>
</dbReference>
<evidence type="ECO:0000313" key="10">
    <source>
        <dbReference type="EMBL" id="RZI45745.1"/>
    </source>
</evidence>
<evidence type="ECO:0000256" key="8">
    <source>
        <dbReference type="HAMAP-Rule" id="MF_00387"/>
    </source>
</evidence>
<dbReference type="HAMAP" id="MF_00387">
    <property type="entry name" value="LpxA"/>
    <property type="match status" value="1"/>
</dbReference>
<dbReference type="SUPFAM" id="SSF51161">
    <property type="entry name" value="Trimeric LpxA-like enzymes"/>
    <property type="match status" value="1"/>
</dbReference>
<dbReference type="EMBL" id="SCFB01000007">
    <property type="protein sequence ID" value="RZI45745.1"/>
    <property type="molecule type" value="Genomic_DNA"/>
</dbReference>
<dbReference type="InterPro" id="IPR011004">
    <property type="entry name" value="Trimer_LpxA-like_sf"/>
</dbReference>
<dbReference type="AlphaFoldDB" id="A0A4Q7DI43"/>
<organism evidence="10 11">
    <name type="scientific">Candidatus Finniella inopinata</name>
    <dbReference type="NCBI Taxonomy" id="1696036"/>
    <lineage>
        <taxon>Bacteria</taxon>
        <taxon>Pseudomonadati</taxon>
        <taxon>Pseudomonadota</taxon>
        <taxon>Alphaproteobacteria</taxon>
        <taxon>Holosporales</taxon>
        <taxon>Candidatus Paracaedibacteraceae</taxon>
        <taxon>Candidatus Finniella</taxon>
    </lineage>
</organism>
<dbReference type="EC" id="2.3.1.129" evidence="8"/>
<dbReference type="UniPathway" id="UPA00359">
    <property type="reaction ID" value="UER00477"/>
</dbReference>
<dbReference type="NCBIfam" id="TIGR01852">
    <property type="entry name" value="lipid_A_lpxA"/>
    <property type="match status" value="1"/>
</dbReference>
<keyword evidence="2 8" id="KW-0444">Lipid biosynthesis</keyword>
<dbReference type="OrthoDB" id="9807278at2"/>
<evidence type="ECO:0000256" key="1">
    <source>
        <dbReference type="ARBA" id="ARBA00022490"/>
    </source>
</evidence>
<evidence type="ECO:0000256" key="3">
    <source>
        <dbReference type="ARBA" id="ARBA00022556"/>
    </source>
</evidence>
<dbReference type="GO" id="GO:0016020">
    <property type="term" value="C:membrane"/>
    <property type="evidence" value="ECO:0007669"/>
    <property type="project" value="GOC"/>
</dbReference>
<dbReference type="InterPro" id="IPR001451">
    <property type="entry name" value="Hexapep"/>
</dbReference>
<gene>
    <name evidence="8" type="primary">lpxA</name>
    <name evidence="10" type="ORF">EQU50_06490</name>
</gene>
<dbReference type="Proteomes" id="UP000293550">
    <property type="component" value="Unassembled WGS sequence"/>
</dbReference>
<comment type="subcellular location">
    <subcellularLocation>
        <location evidence="8">Cytoplasm</location>
    </subcellularLocation>
</comment>
<dbReference type="GO" id="GO:0009245">
    <property type="term" value="P:lipid A biosynthetic process"/>
    <property type="evidence" value="ECO:0007669"/>
    <property type="project" value="UniProtKB-UniRule"/>
</dbReference>
<comment type="catalytic activity">
    <reaction evidence="8">
        <text>a (3R)-hydroxyacyl-[ACP] + UDP-N-acetyl-alpha-D-glucosamine = a UDP-3-O-[(3R)-3-hydroxyacyl]-N-acetyl-alpha-D-glucosamine + holo-[ACP]</text>
        <dbReference type="Rhea" id="RHEA:67812"/>
        <dbReference type="Rhea" id="RHEA-COMP:9685"/>
        <dbReference type="Rhea" id="RHEA-COMP:9945"/>
        <dbReference type="ChEBI" id="CHEBI:57705"/>
        <dbReference type="ChEBI" id="CHEBI:64479"/>
        <dbReference type="ChEBI" id="CHEBI:78827"/>
        <dbReference type="ChEBI" id="CHEBI:173225"/>
        <dbReference type="EC" id="2.3.1.129"/>
    </reaction>
</comment>
<dbReference type="PIRSF" id="PIRSF000456">
    <property type="entry name" value="UDP-GlcNAc_acltr"/>
    <property type="match status" value="1"/>
</dbReference>
<dbReference type="Pfam" id="PF13720">
    <property type="entry name" value="Acetyltransf_11"/>
    <property type="match status" value="1"/>
</dbReference>
<proteinExistence type="inferred from homology"/>
<dbReference type="InterPro" id="IPR018357">
    <property type="entry name" value="Hexapep_transf_CS"/>
</dbReference>
<feature type="domain" description="UDP N-acetylglucosamine O-acyltransferase C-terminal" evidence="9">
    <location>
        <begin position="191"/>
        <end position="275"/>
    </location>
</feature>
<accession>A0A4Q7DI43</accession>
<comment type="pathway">
    <text evidence="8">Glycolipid biosynthesis; lipid IV(A) biosynthesis; lipid IV(A) from (3R)-3-hydroxytetradecanoyl-[acyl-carrier-protein] and UDP-N-acetyl-alpha-D-glucosamine: step 1/6.</text>
</comment>
<dbReference type="GO" id="GO:0008780">
    <property type="term" value="F:acyl-[acyl-carrier-protein]-UDP-N-acetylglucosamine O-acyltransferase activity"/>
    <property type="evidence" value="ECO:0007669"/>
    <property type="project" value="UniProtKB-UniRule"/>
</dbReference>
<comment type="similarity">
    <text evidence="8">Belongs to the transferase hexapeptide repeat family. LpxA subfamily.</text>
</comment>
<comment type="function">
    <text evidence="8">Involved in the biosynthesis of lipid A, a phosphorylated glycolipid that anchors the lipopolysaccharide to the outer membrane of the cell.</text>
</comment>
<keyword evidence="11" id="KW-1185">Reference proteome</keyword>
<dbReference type="PROSITE" id="PS00101">
    <property type="entry name" value="HEXAPEP_TRANSFERASES"/>
    <property type="match status" value="1"/>
</dbReference>
<dbReference type="InterPro" id="IPR010137">
    <property type="entry name" value="Lipid_A_LpxA"/>
</dbReference>
<dbReference type="Pfam" id="PF00132">
    <property type="entry name" value="Hexapep"/>
    <property type="match status" value="1"/>
</dbReference>
<keyword evidence="1 8" id="KW-0963">Cytoplasm</keyword>
<evidence type="ECO:0000256" key="5">
    <source>
        <dbReference type="ARBA" id="ARBA00022737"/>
    </source>
</evidence>
<evidence type="ECO:0000256" key="4">
    <source>
        <dbReference type="ARBA" id="ARBA00022679"/>
    </source>
</evidence>
<evidence type="ECO:0000259" key="9">
    <source>
        <dbReference type="Pfam" id="PF13720"/>
    </source>
</evidence>
<reference evidence="10 11" key="1">
    <citation type="submission" date="2018-10" db="EMBL/GenBank/DDBJ databases">
        <title>An updated phylogeny of the Alphaproteobacteria reveals that the parasitic Rickettsiales and Holosporales have independent origins.</title>
        <authorList>
            <person name="Munoz-Gomez S.A."/>
            <person name="Hess S."/>
            <person name="Burger G."/>
            <person name="Lang B.F."/>
            <person name="Susko E."/>
            <person name="Slamovits C.H."/>
            <person name="Roger A.J."/>
        </authorList>
    </citation>
    <scope>NUCLEOTIDE SEQUENCE [LARGE SCALE GENOMIC DNA]</scope>
    <source>
        <strain evidence="10">HOLO01</strain>
    </source>
</reference>
<keyword evidence="4 8" id="KW-0808">Transferase</keyword>
<evidence type="ECO:0000256" key="7">
    <source>
        <dbReference type="ARBA" id="ARBA00023315"/>
    </source>
</evidence>
<dbReference type="RefSeq" id="WP_130154321.1">
    <property type="nucleotide sequence ID" value="NZ_SCFB01000007.1"/>
</dbReference>
<name>A0A4Q7DI43_9PROT</name>
<dbReference type="PANTHER" id="PTHR43480:SF1">
    <property type="entry name" value="ACYL-[ACYL-CARRIER-PROTEIN]--UDP-N-ACETYLGLUCOSAMINE O-ACYLTRANSFERASE, MITOCHONDRIAL-RELATED"/>
    <property type="match status" value="1"/>
</dbReference>
<protein>
    <recommendedName>
        <fullName evidence="8">Acyl-[acyl-carrier-protein]--UDP-N-acetylglucosamine O-acyltransferase</fullName>
        <shortName evidence="8">UDP-N-acetylglucosamine acyltransferase</shortName>
        <ecNumber evidence="8">2.3.1.129</ecNumber>
    </recommendedName>
</protein>
<evidence type="ECO:0000256" key="2">
    <source>
        <dbReference type="ARBA" id="ARBA00022516"/>
    </source>
</evidence>
<dbReference type="GO" id="GO:0005737">
    <property type="term" value="C:cytoplasm"/>
    <property type="evidence" value="ECO:0007669"/>
    <property type="project" value="UniProtKB-SubCell"/>
</dbReference>
<dbReference type="InterPro" id="IPR029098">
    <property type="entry name" value="Acetyltransf_C"/>
</dbReference>
<keyword evidence="6 8" id="KW-0443">Lipid metabolism</keyword>
<keyword evidence="7 8" id="KW-0012">Acyltransferase</keyword>
<dbReference type="CDD" id="cd03351">
    <property type="entry name" value="LbH_UDP-GlcNAc_AT"/>
    <property type="match status" value="1"/>
</dbReference>
<sequence length="279" mass="30006">MNVSVSPSYQNTVHPSAKIHPTAIVEGGSEVGADVVIGPYCHLGPQVKLKDGVRLVSHVSLAGDITLGERTLVYPFASLGHPPQDLKYNGEPSQTVIGHDTTIREYVTIQPGTKGDKMLTQVGNHCLLMVGSHVAHDCMVGDHVILANNATLAGHVQIGNYVILGGLSAVQQYVRIGEHAIIGGMSGVEKDVIPFGMVLGERAYLNGLNLVGLKRRGFSSKIIQQLMAAYQSLFEGDKIMPLADRIQKVEVDFQDSATVAELLEFIKYDSKRALCLPKG</sequence>
<dbReference type="Gene3D" id="1.20.1180.10">
    <property type="entry name" value="Udp N-acetylglucosamine O-acyltransferase, C-terminal domain"/>
    <property type="match status" value="1"/>
</dbReference>
<dbReference type="NCBIfam" id="NF003657">
    <property type="entry name" value="PRK05289.1"/>
    <property type="match status" value="1"/>
</dbReference>
<comment type="subunit">
    <text evidence="8">Homotrimer.</text>
</comment>